<organism evidence="2 3">
    <name type="scientific">Penicillium camemberti (strain FM 013)</name>
    <dbReference type="NCBI Taxonomy" id="1429867"/>
    <lineage>
        <taxon>Eukaryota</taxon>
        <taxon>Fungi</taxon>
        <taxon>Dikarya</taxon>
        <taxon>Ascomycota</taxon>
        <taxon>Pezizomycotina</taxon>
        <taxon>Eurotiomycetes</taxon>
        <taxon>Eurotiomycetidae</taxon>
        <taxon>Eurotiales</taxon>
        <taxon>Aspergillaceae</taxon>
        <taxon>Penicillium</taxon>
    </lineage>
</organism>
<dbReference type="EMBL" id="HG793189">
    <property type="protein sequence ID" value="CRL30639.1"/>
    <property type="molecule type" value="Genomic_DNA"/>
</dbReference>
<sequence length="373" mass="42787">MSKWASLSHGGPQPPQENIDKWERAVNENDPSILTTEDRLRMLRRWPLDQANYYCNFYVECTIDELVQKAARADGQESLTEAEAIIVLNTPFGGCIPEDQKYLANQNRWSQNTKTKFDDALDLILTEMDTEKRARANADIAFERIKDTRRAESKNFSKDELINIVGCNAIAWVKALEKHLEEQPAWGFVCIRTSFGDDSWEKFKEFFVHATESALVFPRNFHSIRPRWKIQWVEDPAMENASLIDLCSYFRRLCEENKVEPGLRHDAFLYANAEAIESVISFPVLPSPAFVMAAEAAYDGTGPELPLVQQAYAGSVRIAIPHVYTTFWARLISTEEDIRGKSSPMQQTWGKIFAKARITHEKTYPIKSFFMEV</sequence>
<keyword evidence="3" id="KW-1185">Reference proteome</keyword>
<protein>
    <submittedName>
        <fullName evidence="2">Str. FM013</fullName>
    </submittedName>
</protein>
<proteinExistence type="predicted"/>
<evidence type="ECO:0000313" key="2">
    <source>
        <dbReference type="EMBL" id="CRL30639.1"/>
    </source>
</evidence>
<dbReference type="Proteomes" id="UP000053732">
    <property type="component" value="Unassembled WGS sequence"/>
</dbReference>
<name>A0A0G4PW66_PENC3</name>
<gene>
    <name evidence="2" type="ORF">PCAMFM013_S056g000012</name>
</gene>
<evidence type="ECO:0000313" key="3">
    <source>
        <dbReference type="Proteomes" id="UP000053732"/>
    </source>
</evidence>
<accession>A0A0G4PW66</accession>
<reference evidence="2 3" key="1">
    <citation type="journal article" date="2014" name="Nat. Commun.">
        <title>Multiple recent horizontal transfers of a large genomic region in cheese making fungi.</title>
        <authorList>
            <person name="Cheeseman K."/>
            <person name="Ropars J."/>
            <person name="Renault P."/>
            <person name="Dupont J."/>
            <person name="Gouzy J."/>
            <person name="Branca A."/>
            <person name="Abraham A.L."/>
            <person name="Ceppi M."/>
            <person name="Conseiller E."/>
            <person name="Debuchy R."/>
            <person name="Malagnac F."/>
            <person name="Goarin A."/>
            <person name="Silar P."/>
            <person name="Lacoste S."/>
            <person name="Sallet E."/>
            <person name="Bensimon A."/>
            <person name="Giraud T."/>
            <person name="Brygoo Y."/>
        </authorList>
    </citation>
    <scope>NUCLEOTIDE SEQUENCE [LARGE SCALE GENOMIC DNA]</scope>
    <source>
        <strain evidence="3">FM 013</strain>
    </source>
</reference>
<evidence type="ECO:0000256" key="1">
    <source>
        <dbReference type="SAM" id="MobiDB-lite"/>
    </source>
</evidence>
<dbReference type="AlphaFoldDB" id="A0A0G4PW66"/>
<feature type="region of interest" description="Disordered" evidence="1">
    <location>
        <begin position="1"/>
        <end position="25"/>
    </location>
</feature>